<reference evidence="1 2" key="1">
    <citation type="submission" date="2015-05" db="EMBL/GenBank/DDBJ databases">
        <title>Genome assembly of Archangium gephyra DSM 2261.</title>
        <authorList>
            <person name="Sharma G."/>
            <person name="Subramanian S."/>
        </authorList>
    </citation>
    <scope>NUCLEOTIDE SEQUENCE [LARGE SCALE GENOMIC DNA]</scope>
    <source>
        <strain evidence="1 2">DSM 2261</strain>
    </source>
</reference>
<name>A0AAC8QFY7_9BACT</name>
<evidence type="ECO:0000313" key="1">
    <source>
        <dbReference type="EMBL" id="AKJ06746.1"/>
    </source>
</evidence>
<proteinExistence type="predicted"/>
<gene>
    <name evidence="1" type="ORF">AA314_08372</name>
</gene>
<evidence type="ECO:0000313" key="2">
    <source>
        <dbReference type="Proteomes" id="UP000035579"/>
    </source>
</evidence>
<dbReference type="EMBL" id="CP011509">
    <property type="protein sequence ID" value="AKJ06746.1"/>
    <property type="molecule type" value="Genomic_DNA"/>
</dbReference>
<protein>
    <submittedName>
        <fullName evidence="1">Uncharacterized protein</fullName>
    </submittedName>
</protein>
<accession>A0AAC8QFY7</accession>
<dbReference type="Proteomes" id="UP000035579">
    <property type="component" value="Chromosome"/>
</dbReference>
<sequence length="41" mass="4443">MPGTWDVLPPREGRHGRAPSVPAFWAGAEPAERAYGLALVR</sequence>
<organism evidence="1 2">
    <name type="scientific">Archangium gephyra</name>
    <dbReference type="NCBI Taxonomy" id="48"/>
    <lineage>
        <taxon>Bacteria</taxon>
        <taxon>Pseudomonadati</taxon>
        <taxon>Myxococcota</taxon>
        <taxon>Myxococcia</taxon>
        <taxon>Myxococcales</taxon>
        <taxon>Cystobacterineae</taxon>
        <taxon>Archangiaceae</taxon>
        <taxon>Archangium</taxon>
    </lineage>
</organism>
<dbReference type="KEGG" id="age:AA314_08372"/>
<dbReference type="AlphaFoldDB" id="A0AAC8QFY7"/>